<gene>
    <name evidence="2" type="ORF">scyTo_0022538</name>
</gene>
<evidence type="ECO:0000256" key="1">
    <source>
        <dbReference type="SAM" id="MobiDB-lite"/>
    </source>
</evidence>
<dbReference type="AlphaFoldDB" id="A0A401Q8A9"/>
<keyword evidence="3" id="KW-1185">Reference proteome</keyword>
<sequence>METYDVRRKFVVHSPAFSGSKIQPSAAPPAKCVLCRAWSMRMEWSGSWRRANAPLVPVFMVTSPADQGSAHPSPVCTRAQTTEIVVCLVTNAHITSDSTATGRNSLTRTVRVRTVTVRMGQYAVPQLTALQSPAPDPRGRQVNAVQSVQ</sequence>
<evidence type="ECO:0000313" key="2">
    <source>
        <dbReference type="EMBL" id="GCB81606.1"/>
    </source>
</evidence>
<proteinExistence type="predicted"/>
<feature type="region of interest" description="Disordered" evidence="1">
    <location>
        <begin position="130"/>
        <end position="149"/>
    </location>
</feature>
<protein>
    <submittedName>
        <fullName evidence="2">Uncharacterized protein</fullName>
    </submittedName>
</protein>
<organism evidence="2 3">
    <name type="scientific">Scyliorhinus torazame</name>
    <name type="common">Cloudy catshark</name>
    <name type="synonym">Catulus torazame</name>
    <dbReference type="NCBI Taxonomy" id="75743"/>
    <lineage>
        <taxon>Eukaryota</taxon>
        <taxon>Metazoa</taxon>
        <taxon>Chordata</taxon>
        <taxon>Craniata</taxon>
        <taxon>Vertebrata</taxon>
        <taxon>Chondrichthyes</taxon>
        <taxon>Elasmobranchii</taxon>
        <taxon>Galeomorphii</taxon>
        <taxon>Galeoidea</taxon>
        <taxon>Carcharhiniformes</taxon>
        <taxon>Scyliorhinidae</taxon>
        <taxon>Scyliorhinus</taxon>
    </lineage>
</organism>
<accession>A0A401Q8A9</accession>
<evidence type="ECO:0000313" key="3">
    <source>
        <dbReference type="Proteomes" id="UP000288216"/>
    </source>
</evidence>
<name>A0A401Q8A9_SCYTO</name>
<reference evidence="2 3" key="1">
    <citation type="journal article" date="2018" name="Nat. Ecol. Evol.">
        <title>Shark genomes provide insights into elasmobranch evolution and the origin of vertebrates.</title>
        <authorList>
            <person name="Hara Y"/>
            <person name="Yamaguchi K"/>
            <person name="Onimaru K"/>
            <person name="Kadota M"/>
            <person name="Koyanagi M"/>
            <person name="Keeley SD"/>
            <person name="Tatsumi K"/>
            <person name="Tanaka K"/>
            <person name="Motone F"/>
            <person name="Kageyama Y"/>
            <person name="Nozu R"/>
            <person name="Adachi N"/>
            <person name="Nishimura O"/>
            <person name="Nakagawa R"/>
            <person name="Tanegashima C"/>
            <person name="Kiyatake I"/>
            <person name="Matsumoto R"/>
            <person name="Murakumo K"/>
            <person name="Nishida K"/>
            <person name="Terakita A"/>
            <person name="Kuratani S"/>
            <person name="Sato K"/>
            <person name="Hyodo S Kuraku.S."/>
        </authorList>
    </citation>
    <scope>NUCLEOTIDE SEQUENCE [LARGE SCALE GENOMIC DNA]</scope>
</reference>
<dbReference type="Proteomes" id="UP000288216">
    <property type="component" value="Unassembled WGS sequence"/>
</dbReference>
<feature type="non-terminal residue" evidence="2">
    <location>
        <position position="149"/>
    </location>
</feature>
<dbReference type="EMBL" id="BFAA01022918">
    <property type="protein sequence ID" value="GCB81606.1"/>
    <property type="molecule type" value="Genomic_DNA"/>
</dbReference>
<comment type="caution">
    <text evidence="2">The sequence shown here is derived from an EMBL/GenBank/DDBJ whole genome shotgun (WGS) entry which is preliminary data.</text>
</comment>